<dbReference type="OrthoDB" id="8687154at2"/>
<keyword evidence="3" id="KW-1185">Reference proteome</keyword>
<name>A0A372DJ02_9GAMM</name>
<feature type="domain" description="TfoX N-terminal" evidence="1">
    <location>
        <begin position="11"/>
        <end position="107"/>
    </location>
</feature>
<dbReference type="AlphaFoldDB" id="A0A372DJ02"/>
<dbReference type="Pfam" id="PF04993">
    <property type="entry name" value="TfoX_N"/>
    <property type="match status" value="1"/>
</dbReference>
<dbReference type="Proteomes" id="UP000262917">
    <property type="component" value="Unassembled WGS sequence"/>
</dbReference>
<reference evidence="2 3" key="1">
    <citation type="submission" date="2018-08" db="EMBL/GenBank/DDBJ databases">
        <title>Lysobacter weifangensis sp. nov., a new member of the family 'Xanthomonadaceae', isolated from soil in a farmland.</title>
        <authorList>
            <person name="Zhao H."/>
        </authorList>
    </citation>
    <scope>NUCLEOTIDE SEQUENCE [LARGE SCALE GENOMIC DNA]</scope>
    <source>
        <strain evidence="2 3">WF-2</strain>
    </source>
</reference>
<evidence type="ECO:0000313" key="2">
    <source>
        <dbReference type="EMBL" id="RFP59437.1"/>
    </source>
</evidence>
<proteinExistence type="predicted"/>
<gene>
    <name evidence="2" type="ORF">D0Y53_10745</name>
</gene>
<dbReference type="Gene3D" id="3.30.1460.30">
    <property type="entry name" value="YgaC/TfoX-N like chaperone"/>
    <property type="match status" value="1"/>
</dbReference>
<dbReference type="InterPro" id="IPR007076">
    <property type="entry name" value="TfoX_N"/>
</dbReference>
<evidence type="ECO:0000259" key="1">
    <source>
        <dbReference type="Pfam" id="PF04993"/>
    </source>
</evidence>
<dbReference type="RefSeq" id="WP_117203324.1">
    <property type="nucleotide sequence ID" value="NZ_JBHTBK010000029.1"/>
</dbReference>
<accession>A0A372DJ02</accession>
<dbReference type="SUPFAM" id="SSF159894">
    <property type="entry name" value="YgaC/TfoX-N like"/>
    <property type="match status" value="1"/>
</dbReference>
<sequence>MGDDFLDYLHELFSAFAPVRARAMFGGHGIYAAVGGEERIVGIVIDGALYLKADALSAPRFAAAGGAPFVYRGHGRPVAMSYWSLPDAALDSPLALRPWAQLAWEAALRKPPGRKRQRR</sequence>
<comment type="caution">
    <text evidence="2">The sequence shown here is derived from an EMBL/GenBank/DDBJ whole genome shotgun (WGS) entry which is preliminary data.</text>
</comment>
<dbReference type="EMBL" id="QVPD01000012">
    <property type="protein sequence ID" value="RFP59437.1"/>
    <property type="molecule type" value="Genomic_DNA"/>
</dbReference>
<organism evidence="2 3">
    <name type="scientific">Cognatiluteimonas weifangensis</name>
    <dbReference type="NCBI Taxonomy" id="2303539"/>
    <lineage>
        <taxon>Bacteria</taxon>
        <taxon>Pseudomonadati</taxon>
        <taxon>Pseudomonadota</taxon>
        <taxon>Gammaproteobacteria</taxon>
        <taxon>Lysobacterales</taxon>
        <taxon>Lysobacteraceae</taxon>
        <taxon>Cognatiluteimonas</taxon>
    </lineage>
</organism>
<protein>
    <submittedName>
        <fullName evidence="2">TfoX family protein</fullName>
    </submittedName>
</protein>
<evidence type="ECO:0000313" key="3">
    <source>
        <dbReference type="Proteomes" id="UP000262917"/>
    </source>
</evidence>